<evidence type="ECO:0000313" key="10">
    <source>
        <dbReference type="Proteomes" id="UP000327044"/>
    </source>
</evidence>
<evidence type="ECO:0000313" key="9">
    <source>
        <dbReference type="EMBL" id="KAB0797948.1"/>
    </source>
</evidence>
<evidence type="ECO:0000256" key="5">
    <source>
        <dbReference type="ARBA" id="ARBA00022692"/>
    </source>
</evidence>
<dbReference type="AlphaFoldDB" id="A0A5N4AL49"/>
<evidence type="ECO:0000256" key="3">
    <source>
        <dbReference type="ARBA" id="ARBA00022676"/>
    </source>
</evidence>
<protein>
    <recommendedName>
        <fullName evidence="8">Glycosyltransferase family 92 protein</fullName>
        <ecNumber evidence="8">2.4.1.-</ecNumber>
    </recommendedName>
</protein>
<accession>A0A5N4AL49</accession>
<sequence length="397" mass="46331">MKKYRQLLLLIITVVSVSLLLVYRHEYNRLHYVLEVFNFFGKPCNISSLETSENVLGYHDWGPESLWQETENIYIYSAFWNKDYEAQAIVLHTGKAEVAKSCYLWFEDKEKPTPGKFRYAEVENDKVNGQTAFFYYCSLTTTLHKPYAVSFAVKNKKIGELKKVHLTVSRAHTQKVNTVICVSPTDFNKSFFVEFLSYHKLVGVENFIFYQSNIPHRLIKIVHNLSNRLGINTHFRSWNFPKTEGALSRTIVEKDCILRTANYSDNSITLELNEFIVPSGHFIYFNETFNASKKMPDRISLPVQTFCVDNSARRKPITLQNVDVSYNNDNKVRYVYRLFSEQSVVVTHAVVKDVISIHKYIRCTQKPVRVYRDSSMLRFSVDLTRSTLVQLYLHNDL</sequence>
<dbReference type="PANTHER" id="PTHR21461">
    <property type="entry name" value="GLYCOSYLTRANSFERASE FAMILY 92 PROTEIN"/>
    <property type="match status" value="1"/>
</dbReference>
<dbReference type="Proteomes" id="UP000327044">
    <property type="component" value="Unassembled WGS sequence"/>
</dbReference>
<evidence type="ECO:0000256" key="2">
    <source>
        <dbReference type="ARBA" id="ARBA00007647"/>
    </source>
</evidence>
<dbReference type="PANTHER" id="PTHR21461:SF87">
    <property type="entry name" value="GH12965P"/>
    <property type="match status" value="1"/>
</dbReference>
<evidence type="ECO:0000256" key="4">
    <source>
        <dbReference type="ARBA" id="ARBA00022679"/>
    </source>
</evidence>
<comment type="subcellular location">
    <subcellularLocation>
        <location evidence="1">Membrane</location>
        <topology evidence="1">Single-pass membrane protein</topology>
    </subcellularLocation>
</comment>
<organism evidence="9 10">
    <name type="scientific">Photinus pyralis</name>
    <name type="common">Common eastern firefly</name>
    <name type="synonym">Lampyris pyralis</name>
    <dbReference type="NCBI Taxonomy" id="7054"/>
    <lineage>
        <taxon>Eukaryota</taxon>
        <taxon>Metazoa</taxon>
        <taxon>Ecdysozoa</taxon>
        <taxon>Arthropoda</taxon>
        <taxon>Hexapoda</taxon>
        <taxon>Insecta</taxon>
        <taxon>Pterygota</taxon>
        <taxon>Neoptera</taxon>
        <taxon>Endopterygota</taxon>
        <taxon>Coleoptera</taxon>
        <taxon>Polyphaga</taxon>
        <taxon>Elateriformia</taxon>
        <taxon>Elateroidea</taxon>
        <taxon>Lampyridae</taxon>
        <taxon>Lampyrinae</taxon>
        <taxon>Photinus</taxon>
    </lineage>
</organism>
<evidence type="ECO:0000256" key="8">
    <source>
        <dbReference type="RuleBase" id="RU366017"/>
    </source>
</evidence>
<keyword evidence="4 8" id="KW-0808">Transferase</keyword>
<dbReference type="EMBL" id="VVIM01000006">
    <property type="protein sequence ID" value="KAB0797948.1"/>
    <property type="molecule type" value="Genomic_DNA"/>
</dbReference>
<evidence type="ECO:0000256" key="6">
    <source>
        <dbReference type="ARBA" id="ARBA00022989"/>
    </source>
</evidence>
<keyword evidence="10" id="KW-1185">Reference proteome</keyword>
<keyword evidence="7" id="KW-0472">Membrane</keyword>
<dbReference type="InterPro" id="IPR008166">
    <property type="entry name" value="Glyco_transf_92"/>
</dbReference>
<dbReference type="GO" id="GO:0016757">
    <property type="term" value="F:glycosyltransferase activity"/>
    <property type="evidence" value="ECO:0007669"/>
    <property type="project" value="UniProtKB-UniRule"/>
</dbReference>
<proteinExistence type="inferred from homology"/>
<dbReference type="GO" id="GO:0005737">
    <property type="term" value="C:cytoplasm"/>
    <property type="evidence" value="ECO:0007669"/>
    <property type="project" value="TreeGrafter"/>
</dbReference>
<dbReference type="Pfam" id="PF01697">
    <property type="entry name" value="Glyco_transf_92"/>
    <property type="match status" value="1"/>
</dbReference>
<name>A0A5N4AL49_PHOPY</name>
<comment type="caution">
    <text evidence="9">The sequence shown here is derived from an EMBL/GenBank/DDBJ whole genome shotgun (WGS) entry which is preliminary data.</text>
</comment>
<dbReference type="InParanoid" id="A0A5N4AL49"/>
<keyword evidence="6" id="KW-1133">Transmembrane helix</keyword>
<dbReference type="GO" id="GO:0016020">
    <property type="term" value="C:membrane"/>
    <property type="evidence" value="ECO:0007669"/>
    <property type="project" value="UniProtKB-SubCell"/>
</dbReference>
<dbReference type="EC" id="2.4.1.-" evidence="8"/>
<keyword evidence="5" id="KW-0812">Transmembrane</keyword>
<keyword evidence="3 8" id="KW-0328">Glycosyltransferase</keyword>
<comment type="similarity">
    <text evidence="2 8">Belongs to the glycosyltransferase 92 family.</text>
</comment>
<gene>
    <name evidence="9" type="ORF">PPYR_08941</name>
</gene>
<dbReference type="OrthoDB" id="6433308at2759"/>
<evidence type="ECO:0000256" key="7">
    <source>
        <dbReference type="ARBA" id="ARBA00023136"/>
    </source>
</evidence>
<evidence type="ECO:0000256" key="1">
    <source>
        <dbReference type="ARBA" id="ARBA00004167"/>
    </source>
</evidence>
<reference evidence="9 10" key="1">
    <citation type="journal article" date="2018" name="Elife">
        <title>Firefly genomes illuminate parallel origins of bioluminescence in beetles.</title>
        <authorList>
            <person name="Fallon T.R."/>
            <person name="Lower S.E."/>
            <person name="Chang C.H."/>
            <person name="Bessho-Uehara M."/>
            <person name="Martin G.J."/>
            <person name="Bewick A.J."/>
            <person name="Behringer M."/>
            <person name="Debat H.J."/>
            <person name="Wong I."/>
            <person name="Day J.C."/>
            <person name="Suvorov A."/>
            <person name="Silva C.J."/>
            <person name="Stanger-Hall K.F."/>
            <person name="Hall D.W."/>
            <person name="Schmitz R.J."/>
            <person name="Nelson D.R."/>
            <person name="Lewis S.M."/>
            <person name="Shigenobu S."/>
            <person name="Bybee S.M."/>
            <person name="Larracuente A.M."/>
            <person name="Oba Y."/>
            <person name="Weng J.K."/>
        </authorList>
    </citation>
    <scope>NUCLEOTIDE SEQUENCE [LARGE SCALE GENOMIC DNA]</scope>
    <source>
        <strain evidence="9">1611_PpyrPB1</strain>
        <tissue evidence="9">Whole body</tissue>
    </source>
</reference>